<reference evidence="3 4" key="1">
    <citation type="submission" date="2019-04" db="EMBL/GenBank/DDBJ databases">
        <authorList>
            <person name="Poehlein A."/>
            <person name="Bengelsdorf F.R."/>
            <person name="Duerre P."/>
            <person name="Daniel R."/>
        </authorList>
    </citation>
    <scope>NUCLEOTIDE SEQUENCE [LARGE SCALE GENOMIC DNA]</scope>
    <source>
        <strain evidence="3 4">BS-1</strain>
    </source>
</reference>
<accession>A0A4Z0YDY3</accession>
<dbReference type="Proteomes" id="UP000297714">
    <property type="component" value="Unassembled WGS sequence"/>
</dbReference>
<dbReference type="Pfam" id="PF00149">
    <property type="entry name" value="Metallophos"/>
    <property type="match status" value="1"/>
</dbReference>
<evidence type="ECO:0000313" key="3">
    <source>
        <dbReference type="EMBL" id="TGJ77645.1"/>
    </source>
</evidence>
<dbReference type="Gene3D" id="3.60.21.10">
    <property type="match status" value="1"/>
</dbReference>
<comment type="caution">
    <text evidence="3">The sequence shown here is derived from an EMBL/GenBank/DDBJ whole genome shotgun (WGS) entry which is preliminary data.</text>
</comment>
<name>A0A4Z0YDY3_9FIRM</name>
<dbReference type="EMBL" id="SRMQ01000001">
    <property type="protein sequence ID" value="TGJ77645.1"/>
    <property type="molecule type" value="Genomic_DNA"/>
</dbReference>
<evidence type="ECO:0000313" key="4">
    <source>
        <dbReference type="Proteomes" id="UP000297714"/>
    </source>
</evidence>
<dbReference type="InterPro" id="IPR029052">
    <property type="entry name" value="Metallo-depent_PP-like"/>
</dbReference>
<dbReference type="PANTHER" id="PTHR30337:SF7">
    <property type="entry name" value="PHOSPHOESTERASE"/>
    <property type="match status" value="1"/>
</dbReference>
<evidence type="ECO:0000259" key="2">
    <source>
        <dbReference type="Pfam" id="PF00149"/>
    </source>
</evidence>
<dbReference type="InterPro" id="IPR004843">
    <property type="entry name" value="Calcineurin-like_PHP"/>
</dbReference>
<protein>
    <submittedName>
        <fullName evidence="3">Putative metallophosphoesterase YhaO</fullName>
    </submittedName>
</protein>
<dbReference type="InterPro" id="IPR050535">
    <property type="entry name" value="DNA_Repair-Maintenance_Comp"/>
</dbReference>
<dbReference type="RefSeq" id="WP_167875111.1">
    <property type="nucleotide sequence ID" value="NZ_SRMQ01000001.1"/>
</dbReference>
<dbReference type="SUPFAM" id="SSF56300">
    <property type="entry name" value="Metallo-dependent phosphatases"/>
    <property type="match status" value="1"/>
</dbReference>
<evidence type="ECO:0000256" key="1">
    <source>
        <dbReference type="ARBA" id="ARBA00022801"/>
    </source>
</evidence>
<sequence length="379" mass="42243">MNQIKILHCADLHLGAELTSIGNAARQRREEMLLTFDRIVSLCREEKVELLLIAGDLFESSGVDIGVVHSVQKSLSEIPDTIVAIAPGNHDYLSADSPYFEEDWPENVHIYQAGLTSFDLPEKGVRVWGTAFTGTYVTETLLPERSISEDDTIQICVMHGDLVAENQTSNYNPVSPVQIRFSGFDYLALGHIHKRTEILKSGATAYAYCGCPEGRGFDELGEKGVYIGTVYKGGVDLSFLPVCRRMNLEEPVDISGAVSNNEAAEIVLRTLRQRYGARCAENLYKVILKGALDASYTPDCAAIAMRLEKEFYYIKLKDKTHVQADLSELAKENSLKGIFVRKMLEKIDECKSEEQASRCKRALYIGLKAFDSEVTLHEN</sequence>
<gene>
    <name evidence="3" type="primary">yhaO</name>
    <name evidence="3" type="ORF">CAGA_00360</name>
</gene>
<dbReference type="InterPro" id="IPR041796">
    <property type="entry name" value="Mre11_N"/>
</dbReference>
<dbReference type="GO" id="GO:0016787">
    <property type="term" value="F:hydrolase activity"/>
    <property type="evidence" value="ECO:0007669"/>
    <property type="project" value="UniProtKB-KW"/>
</dbReference>
<organism evidence="3 4">
    <name type="scientific">Caproiciproducens galactitolivorans</name>
    <dbReference type="NCBI Taxonomy" id="642589"/>
    <lineage>
        <taxon>Bacteria</taxon>
        <taxon>Bacillati</taxon>
        <taxon>Bacillota</taxon>
        <taxon>Clostridia</taxon>
        <taxon>Eubacteriales</taxon>
        <taxon>Acutalibacteraceae</taxon>
        <taxon>Caproiciproducens</taxon>
    </lineage>
</organism>
<proteinExistence type="predicted"/>
<dbReference type="PANTHER" id="PTHR30337">
    <property type="entry name" value="COMPONENT OF ATP-DEPENDENT DSDNA EXONUCLEASE"/>
    <property type="match status" value="1"/>
</dbReference>
<dbReference type="AlphaFoldDB" id="A0A4Z0YDY3"/>
<keyword evidence="4" id="KW-1185">Reference proteome</keyword>
<keyword evidence="1" id="KW-0378">Hydrolase</keyword>
<feature type="domain" description="Calcineurin-like phosphoesterase" evidence="2">
    <location>
        <begin position="4"/>
        <end position="194"/>
    </location>
</feature>
<dbReference type="CDD" id="cd00840">
    <property type="entry name" value="MPP_Mre11_N"/>
    <property type="match status" value="1"/>
</dbReference>